<proteinExistence type="predicted"/>
<protein>
    <submittedName>
        <fullName evidence="2">Uncharacterized protein</fullName>
    </submittedName>
</protein>
<dbReference type="EMBL" id="CAJNRD030001124">
    <property type="protein sequence ID" value="CAG5109337.1"/>
    <property type="molecule type" value="Genomic_DNA"/>
</dbReference>
<dbReference type="Proteomes" id="UP000786811">
    <property type="component" value="Unassembled WGS sequence"/>
</dbReference>
<dbReference type="OrthoDB" id="10060618at2759"/>
<sequence>MSKQSSYLDQKGTHDVPRYRSKSKKRKFTGNQHTFEQSTANTSTSAEKLLHNNDENIVIDPSHGYCILQFVSVFSAISNLVMCKTCHKEITFNQASPRGLGFKIAVICECEKDLTSKEEKSETNLTISGDSTWKKRGLTSRFGIVTLAGKYSKEILDSCVKSTYCQSCIFNVMGIKVGPAACL</sequence>
<name>A0A8J2HRH0_COTCN</name>
<feature type="compositionally biased region" description="Basic residues" evidence="1">
    <location>
        <begin position="19"/>
        <end position="28"/>
    </location>
</feature>
<keyword evidence="3" id="KW-1185">Reference proteome</keyword>
<evidence type="ECO:0000256" key="1">
    <source>
        <dbReference type="SAM" id="MobiDB-lite"/>
    </source>
</evidence>
<accession>A0A8J2HRH0</accession>
<gene>
    <name evidence="2" type="ORF">HICCMSTLAB_LOCUS13973</name>
</gene>
<evidence type="ECO:0000313" key="3">
    <source>
        <dbReference type="Proteomes" id="UP000786811"/>
    </source>
</evidence>
<reference evidence="2" key="1">
    <citation type="submission" date="2021-04" db="EMBL/GenBank/DDBJ databases">
        <authorList>
            <person name="Chebbi M.A.C M."/>
        </authorList>
    </citation>
    <scope>NUCLEOTIDE SEQUENCE</scope>
</reference>
<organism evidence="2 3">
    <name type="scientific">Cotesia congregata</name>
    <name type="common">Parasitoid wasp</name>
    <name type="synonym">Apanteles congregatus</name>
    <dbReference type="NCBI Taxonomy" id="51543"/>
    <lineage>
        <taxon>Eukaryota</taxon>
        <taxon>Metazoa</taxon>
        <taxon>Ecdysozoa</taxon>
        <taxon>Arthropoda</taxon>
        <taxon>Hexapoda</taxon>
        <taxon>Insecta</taxon>
        <taxon>Pterygota</taxon>
        <taxon>Neoptera</taxon>
        <taxon>Endopterygota</taxon>
        <taxon>Hymenoptera</taxon>
        <taxon>Apocrita</taxon>
        <taxon>Ichneumonoidea</taxon>
        <taxon>Braconidae</taxon>
        <taxon>Microgastrinae</taxon>
        <taxon>Cotesia</taxon>
    </lineage>
</organism>
<comment type="caution">
    <text evidence="2">The sequence shown here is derived from an EMBL/GenBank/DDBJ whole genome shotgun (WGS) entry which is preliminary data.</text>
</comment>
<feature type="region of interest" description="Disordered" evidence="1">
    <location>
        <begin position="1"/>
        <end position="43"/>
    </location>
</feature>
<feature type="compositionally biased region" description="Polar residues" evidence="1">
    <location>
        <begin position="29"/>
        <end position="43"/>
    </location>
</feature>
<dbReference type="AlphaFoldDB" id="A0A8J2HRH0"/>
<evidence type="ECO:0000313" key="2">
    <source>
        <dbReference type="EMBL" id="CAG5109337.1"/>
    </source>
</evidence>